<keyword evidence="1" id="KW-0732">Signal</keyword>
<dbReference type="PROSITE" id="PS51704">
    <property type="entry name" value="GP_PDE"/>
    <property type="match status" value="1"/>
</dbReference>
<dbReference type="OrthoDB" id="1058301at2759"/>
<dbReference type="PANTHER" id="PTHR46211">
    <property type="entry name" value="GLYCEROPHOSPHORYL DIESTER PHOSPHODIESTERASE"/>
    <property type="match status" value="1"/>
</dbReference>
<dbReference type="GO" id="GO:0008081">
    <property type="term" value="F:phosphoric diester hydrolase activity"/>
    <property type="evidence" value="ECO:0007669"/>
    <property type="project" value="InterPro"/>
</dbReference>
<feature type="domain" description="GP-PDE" evidence="2">
    <location>
        <begin position="27"/>
        <end position="327"/>
    </location>
</feature>
<feature type="chain" id="PRO_5040737102" description="GP-PDE domain-containing protein" evidence="1">
    <location>
        <begin position="20"/>
        <end position="354"/>
    </location>
</feature>
<feature type="signal peptide" evidence="1">
    <location>
        <begin position="1"/>
        <end position="19"/>
    </location>
</feature>
<dbReference type="EMBL" id="JANBPK010001037">
    <property type="protein sequence ID" value="KAJ2927196.1"/>
    <property type="molecule type" value="Genomic_DNA"/>
</dbReference>
<dbReference type="Pfam" id="PF03009">
    <property type="entry name" value="GDPD"/>
    <property type="match status" value="1"/>
</dbReference>
<reference evidence="3" key="1">
    <citation type="submission" date="2022-06" db="EMBL/GenBank/DDBJ databases">
        <title>Genome Sequence of Candolleomyces eurysporus.</title>
        <authorList>
            <person name="Buettner E."/>
        </authorList>
    </citation>
    <scope>NUCLEOTIDE SEQUENCE</scope>
    <source>
        <strain evidence="3">VTCC 930004</strain>
    </source>
</reference>
<dbReference type="PANTHER" id="PTHR46211:SF14">
    <property type="entry name" value="GLYCEROPHOSPHODIESTER PHOSPHODIESTERASE"/>
    <property type="match status" value="1"/>
</dbReference>
<accession>A0A9W8J2A9</accession>
<dbReference type="SUPFAM" id="SSF51695">
    <property type="entry name" value="PLC-like phosphodiesterases"/>
    <property type="match status" value="1"/>
</dbReference>
<dbReference type="AlphaFoldDB" id="A0A9W8J2A9"/>
<dbReference type="InterPro" id="IPR017946">
    <property type="entry name" value="PLC-like_Pdiesterase_TIM-brl"/>
</dbReference>
<gene>
    <name evidence="3" type="ORF">H1R20_g9919</name>
</gene>
<evidence type="ECO:0000259" key="2">
    <source>
        <dbReference type="PROSITE" id="PS51704"/>
    </source>
</evidence>
<protein>
    <recommendedName>
        <fullName evidence="2">GP-PDE domain-containing protein</fullName>
    </recommendedName>
</protein>
<sequence length="354" mass="38626">MIAPGFVATVLLLAASSYARPAQVGFFDVQGHRGGRGEAIENSLPSFAWGLIDGVSTLELDNGLTKDGVVVVWHDEAITAEKCRDTSPVTPGDPLFPYVGKQIANLTLAQIKTLDCGSQRVAAYPLQLLYPGTKIATLGEVFALARCVDQKREIVWNIESKINPVQTNATRSVDDFVKAQHAAFAASGYPLSQITYQSFDWRTLIEMKKRDSRVPTAALIDLNNIVVDGTGLSPWLAGVNISSFPGLDEGSRIAEAAKSIKANVLSPYAGANLTAMFTTKEMIQEAHKLGLTVAPWTVNRLDIAENLMEWGVDGIITDYPFLVRRLAVQRGHRVASTFSQEKVMKCLDKHLQRI</sequence>
<evidence type="ECO:0000313" key="4">
    <source>
        <dbReference type="Proteomes" id="UP001140091"/>
    </source>
</evidence>
<dbReference type="Proteomes" id="UP001140091">
    <property type="component" value="Unassembled WGS sequence"/>
</dbReference>
<dbReference type="Gene3D" id="3.20.20.190">
    <property type="entry name" value="Phosphatidylinositol (PI) phosphodiesterase"/>
    <property type="match status" value="1"/>
</dbReference>
<dbReference type="GO" id="GO:0006629">
    <property type="term" value="P:lipid metabolic process"/>
    <property type="evidence" value="ECO:0007669"/>
    <property type="project" value="InterPro"/>
</dbReference>
<comment type="caution">
    <text evidence="3">The sequence shown here is derived from an EMBL/GenBank/DDBJ whole genome shotgun (WGS) entry which is preliminary data.</text>
</comment>
<feature type="non-terminal residue" evidence="3">
    <location>
        <position position="1"/>
    </location>
</feature>
<organism evidence="3 4">
    <name type="scientific">Candolleomyces eurysporus</name>
    <dbReference type="NCBI Taxonomy" id="2828524"/>
    <lineage>
        <taxon>Eukaryota</taxon>
        <taxon>Fungi</taxon>
        <taxon>Dikarya</taxon>
        <taxon>Basidiomycota</taxon>
        <taxon>Agaricomycotina</taxon>
        <taxon>Agaricomycetes</taxon>
        <taxon>Agaricomycetidae</taxon>
        <taxon>Agaricales</taxon>
        <taxon>Agaricineae</taxon>
        <taxon>Psathyrellaceae</taxon>
        <taxon>Candolleomyces</taxon>
    </lineage>
</organism>
<keyword evidence="4" id="KW-1185">Reference proteome</keyword>
<evidence type="ECO:0000256" key="1">
    <source>
        <dbReference type="SAM" id="SignalP"/>
    </source>
</evidence>
<proteinExistence type="predicted"/>
<evidence type="ECO:0000313" key="3">
    <source>
        <dbReference type="EMBL" id="KAJ2927196.1"/>
    </source>
</evidence>
<dbReference type="InterPro" id="IPR030395">
    <property type="entry name" value="GP_PDE_dom"/>
</dbReference>
<name>A0A9W8J2A9_9AGAR</name>